<keyword evidence="4" id="KW-1185">Reference proteome</keyword>
<dbReference type="InterPro" id="IPR028908">
    <property type="entry name" value="Tox-PL_dom"/>
</dbReference>
<feature type="domain" description="Tox-PL" evidence="2">
    <location>
        <begin position="60"/>
        <end position="152"/>
    </location>
</feature>
<protein>
    <recommendedName>
        <fullName evidence="2">Tox-PL domain-containing protein</fullName>
    </recommendedName>
</protein>
<feature type="compositionally biased region" description="Gly residues" evidence="1">
    <location>
        <begin position="1"/>
        <end position="26"/>
    </location>
</feature>
<dbReference type="AlphaFoldDB" id="A0A2S0KKX2"/>
<evidence type="ECO:0000256" key="1">
    <source>
        <dbReference type="SAM" id="MobiDB-lite"/>
    </source>
</evidence>
<sequence>MGGPPSRGATAGGAGVAAAGGAGTGGAVPTSGLDMEQIDGALAAINPNFDPYSFDDAFRTNCGHTSSILFDTLNGAPVRAAPGGTTLTTPQMEAATSLPQTPATPAQVEASLRAAGAGSHCVVGVDRSTGDGHWFNAYYDGQDVWVLDAQTGVRSPWPPDEPDAVVWDASLNPADVAP</sequence>
<evidence type="ECO:0000259" key="2">
    <source>
        <dbReference type="Pfam" id="PF15644"/>
    </source>
</evidence>
<evidence type="ECO:0000313" key="3">
    <source>
        <dbReference type="EMBL" id="AVM02332.1"/>
    </source>
</evidence>
<dbReference type="OrthoDB" id="4964680at2"/>
<name>A0A2S0KKX2_9ACTN</name>
<evidence type="ECO:0000313" key="4">
    <source>
        <dbReference type="Proteomes" id="UP000239814"/>
    </source>
</evidence>
<reference evidence="3 4" key="1">
    <citation type="submission" date="2018-03" db="EMBL/GenBank/DDBJ databases">
        <title>Characteristics and genome of n-alkane degrading marine bacteria Gordonia iterans isolated from crude oil contaminated in Tae-an, South Korea.</title>
        <authorList>
            <person name="Lee S.-S."/>
            <person name="Kim H."/>
        </authorList>
    </citation>
    <scope>NUCLEOTIDE SEQUENCE [LARGE SCALE GENOMIC DNA]</scope>
    <source>
        <strain evidence="3 4">Co17</strain>
    </source>
</reference>
<organism evidence="3 4">
    <name type="scientific">Gordonia iterans</name>
    <dbReference type="NCBI Taxonomy" id="1004901"/>
    <lineage>
        <taxon>Bacteria</taxon>
        <taxon>Bacillati</taxon>
        <taxon>Actinomycetota</taxon>
        <taxon>Actinomycetes</taxon>
        <taxon>Mycobacteriales</taxon>
        <taxon>Gordoniaceae</taxon>
        <taxon>Gordonia</taxon>
    </lineage>
</organism>
<dbReference type="Pfam" id="PF15644">
    <property type="entry name" value="Gln_amidase"/>
    <property type="match status" value="1"/>
</dbReference>
<dbReference type="EMBL" id="CP027433">
    <property type="protein sequence ID" value="AVM02332.1"/>
    <property type="molecule type" value="Genomic_DNA"/>
</dbReference>
<proteinExistence type="predicted"/>
<dbReference type="Proteomes" id="UP000239814">
    <property type="component" value="Chromosome"/>
</dbReference>
<gene>
    <name evidence="3" type="ORF">C6V83_16770</name>
</gene>
<feature type="region of interest" description="Disordered" evidence="1">
    <location>
        <begin position="1"/>
        <end position="27"/>
    </location>
</feature>
<accession>A0A2S0KKX2</accession>
<dbReference type="KEGG" id="git:C6V83_16770"/>